<dbReference type="Proteomes" id="UP000823388">
    <property type="component" value="Chromosome 2K"/>
</dbReference>
<dbReference type="AlphaFoldDB" id="A0A8T0W3N4"/>
<gene>
    <name evidence="3" type="ORF">PVAP13_2KG268058</name>
</gene>
<feature type="compositionally biased region" description="Low complexity" evidence="2">
    <location>
        <begin position="190"/>
        <end position="199"/>
    </location>
</feature>
<evidence type="ECO:0000256" key="2">
    <source>
        <dbReference type="SAM" id="MobiDB-lite"/>
    </source>
</evidence>
<proteinExistence type="predicted"/>
<evidence type="ECO:0000313" key="4">
    <source>
        <dbReference type="Proteomes" id="UP000823388"/>
    </source>
</evidence>
<evidence type="ECO:0000256" key="1">
    <source>
        <dbReference type="SAM" id="Coils"/>
    </source>
</evidence>
<comment type="caution">
    <text evidence="3">The sequence shown here is derived from an EMBL/GenBank/DDBJ whole genome shotgun (WGS) entry which is preliminary data.</text>
</comment>
<accession>A0A8T0W3N4</accession>
<keyword evidence="1" id="KW-0175">Coiled coil</keyword>
<feature type="region of interest" description="Disordered" evidence="2">
    <location>
        <begin position="140"/>
        <end position="200"/>
    </location>
</feature>
<name>A0A8T0W3N4_PANVG</name>
<feature type="coiled-coil region" evidence="1">
    <location>
        <begin position="211"/>
        <end position="273"/>
    </location>
</feature>
<organism evidence="3 4">
    <name type="scientific">Panicum virgatum</name>
    <name type="common">Blackwell switchgrass</name>
    <dbReference type="NCBI Taxonomy" id="38727"/>
    <lineage>
        <taxon>Eukaryota</taxon>
        <taxon>Viridiplantae</taxon>
        <taxon>Streptophyta</taxon>
        <taxon>Embryophyta</taxon>
        <taxon>Tracheophyta</taxon>
        <taxon>Spermatophyta</taxon>
        <taxon>Magnoliopsida</taxon>
        <taxon>Liliopsida</taxon>
        <taxon>Poales</taxon>
        <taxon>Poaceae</taxon>
        <taxon>PACMAD clade</taxon>
        <taxon>Panicoideae</taxon>
        <taxon>Panicodae</taxon>
        <taxon>Paniceae</taxon>
        <taxon>Panicinae</taxon>
        <taxon>Panicum</taxon>
        <taxon>Panicum sect. Hiantes</taxon>
    </lineage>
</organism>
<protein>
    <submittedName>
        <fullName evidence="3">Uncharacterized protein</fullName>
    </submittedName>
</protein>
<reference evidence="3" key="1">
    <citation type="submission" date="2020-05" db="EMBL/GenBank/DDBJ databases">
        <title>WGS assembly of Panicum virgatum.</title>
        <authorList>
            <person name="Lovell J.T."/>
            <person name="Jenkins J."/>
            <person name="Shu S."/>
            <person name="Juenger T.E."/>
            <person name="Schmutz J."/>
        </authorList>
    </citation>
    <scope>NUCLEOTIDE SEQUENCE</scope>
    <source>
        <strain evidence="3">AP13</strain>
    </source>
</reference>
<sequence length="380" mass="43393">MSTPHEVPFELLPCDGSNYPSWSAHVLNILRTLGPSFERVVKASVLPKDVNDLSKLSTEEKECLSYNHRITNLLFEYMDKELLDSIQEEKLLRKTRSEAHLLWKFLEKIYEDESENKDQEDEEESLEVYSTEKINTHPLVTSHKDQGARSKKPAGSLLEPVRPVCNTGQTGPIRGQRKESKKCSRRRSRQVSVGSASSSDVDHQCLMANGNKEHVQEIEQIKTIRKELECLKRNYDFLVSKSEASSVNSSRRIDSLQKENQMLKAKLEKLSSDHVTLQGTHMELEKSYEKLVESHVMIEMAHEVVVNTVKFYEPLTHTCTCPQVQIDLTCTKPCCSQASQSSIEQVFVESCDDFIAKENEDLMCEVKRLKEEVTKLKGKG</sequence>
<evidence type="ECO:0000313" key="3">
    <source>
        <dbReference type="EMBL" id="KAG2642048.1"/>
    </source>
</evidence>
<dbReference type="EMBL" id="CM029039">
    <property type="protein sequence ID" value="KAG2642048.1"/>
    <property type="molecule type" value="Genomic_DNA"/>
</dbReference>
<keyword evidence="4" id="KW-1185">Reference proteome</keyword>